<feature type="non-terminal residue" evidence="1">
    <location>
        <position position="69"/>
    </location>
</feature>
<proteinExistence type="predicted"/>
<dbReference type="Proteomes" id="UP000054549">
    <property type="component" value="Unassembled WGS sequence"/>
</dbReference>
<accession>A0A0C2XCF4</accession>
<keyword evidence="2" id="KW-1185">Reference proteome</keyword>
<evidence type="ECO:0000313" key="1">
    <source>
        <dbReference type="EMBL" id="KIL66523.1"/>
    </source>
</evidence>
<dbReference type="HOGENOM" id="CLU_2782637_0_0_1"/>
<protein>
    <submittedName>
        <fullName evidence="1">Uncharacterized protein</fullName>
    </submittedName>
</protein>
<dbReference type="AlphaFoldDB" id="A0A0C2XCF4"/>
<sequence length="69" mass="7838">MLSNLFAIKSGLRCRWRRASNALETKRGHVSLPRPSDSSLYTLEGLLARLGNRSTKCEFEELALGKRQF</sequence>
<evidence type="ECO:0000313" key="2">
    <source>
        <dbReference type="Proteomes" id="UP000054549"/>
    </source>
</evidence>
<dbReference type="EMBL" id="KN818236">
    <property type="protein sequence ID" value="KIL66523.1"/>
    <property type="molecule type" value="Genomic_DNA"/>
</dbReference>
<reference evidence="1 2" key="1">
    <citation type="submission" date="2014-04" db="EMBL/GenBank/DDBJ databases">
        <title>Evolutionary Origins and Diversification of the Mycorrhizal Mutualists.</title>
        <authorList>
            <consortium name="DOE Joint Genome Institute"/>
            <consortium name="Mycorrhizal Genomics Consortium"/>
            <person name="Kohler A."/>
            <person name="Kuo A."/>
            <person name="Nagy L.G."/>
            <person name="Floudas D."/>
            <person name="Copeland A."/>
            <person name="Barry K.W."/>
            <person name="Cichocki N."/>
            <person name="Veneault-Fourrey C."/>
            <person name="LaButti K."/>
            <person name="Lindquist E.A."/>
            <person name="Lipzen A."/>
            <person name="Lundell T."/>
            <person name="Morin E."/>
            <person name="Murat C."/>
            <person name="Riley R."/>
            <person name="Ohm R."/>
            <person name="Sun H."/>
            <person name="Tunlid A."/>
            <person name="Henrissat B."/>
            <person name="Grigoriev I.V."/>
            <person name="Hibbett D.S."/>
            <person name="Martin F."/>
        </authorList>
    </citation>
    <scope>NUCLEOTIDE SEQUENCE [LARGE SCALE GENOMIC DNA]</scope>
    <source>
        <strain evidence="1 2">Koide BX008</strain>
    </source>
</reference>
<dbReference type="InParanoid" id="A0A0C2XCF4"/>
<organism evidence="1 2">
    <name type="scientific">Amanita muscaria (strain Koide BX008)</name>
    <dbReference type="NCBI Taxonomy" id="946122"/>
    <lineage>
        <taxon>Eukaryota</taxon>
        <taxon>Fungi</taxon>
        <taxon>Dikarya</taxon>
        <taxon>Basidiomycota</taxon>
        <taxon>Agaricomycotina</taxon>
        <taxon>Agaricomycetes</taxon>
        <taxon>Agaricomycetidae</taxon>
        <taxon>Agaricales</taxon>
        <taxon>Pluteineae</taxon>
        <taxon>Amanitaceae</taxon>
        <taxon>Amanita</taxon>
    </lineage>
</organism>
<gene>
    <name evidence="1" type="ORF">M378DRAFT_161009</name>
</gene>
<name>A0A0C2XCF4_AMAMK</name>